<evidence type="ECO:0000313" key="2">
    <source>
        <dbReference type="EMBL" id="OLF17549.1"/>
    </source>
</evidence>
<dbReference type="NCBIfam" id="NF033537">
    <property type="entry name" value="lasso_biosyn_B2"/>
    <property type="match status" value="1"/>
</dbReference>
<gene>
    <name evidence="2" type="ORF">BU204_10825</name>
</gene>
<name>A0A1Q8CT57_9PSEU</name>
<dbReference type="InterPro" id="IPR032708">
    <property type="entry name" value="McjB_C"/>
</dbReference>
<reference evidence="2 3" key="1">
    <citation type="submission" date="2016-12" db="EMBL/GenBank/DDBJ databases">
        <title>The draft genome sequence of Actinophytocola sp. 11-183.</title>
        <authorList>
            <person name="Wang W."/>
            <person name="Yuan L."/>
        </authorList>
    </citation>
    <scope>NUCLEOTIDE SEQUENCE [LARGE SCALE GENOMIC DNA]</scope>
    <source>
        <strain evidence="2 3">11-183</strain>
    </source>
</reference>
<dbReference type="AlphaFoldDB" id="A0A1Q8CT57"/>
<dbReference type="Gene3D" id="1.10.10.1150">
    <property type="entry name" value="Coenzyme PQQ synthesis protein D (PqqD)"/>
    <property type="match status" value="1"/>
</dbReference>
<dbReference type="InterPro" id="IPR053521">
    <property type="entry name" value="McjB-like"/>
</dbReference>
<dbReference type="Pfam" id="PF05402">
    <property type="entry name" value="PqqD"/>
    <property type="match status" value="1"/>
</dbReference>
<comment type="caution">
    <text evidence="2">The sequence shown here is derived from an EMBL/GenBank/DDBJ whole genome shotgun (WGS) entry which is preliminary data.</text>
</comment>
<dbReference type="InterPro" id="IPR008792">
    <property type="entry name" value="PQQD"/>
</dbReference>
<dbReference type="InterPro" id="IPR041881">
    <property type="entry name" value="PqqD_sf"/>
</dbReference>
<proteinExistence type="predicted"/>
<organism evidence="2 3">
    <name type="scientific">Actinophytocola xanthii</name>
    <dbReference type="NCBI Taxonomy" id="1912961"/>
    <lineage>
        <taxon>Bacteria</taxon>
        <taxon>Bacillati</taxon>
        <taxon>Actinomycetota</taxon>
        <taxon>Actinomycetes</taxon>
        <taxon>Pseudonocardiales</taxon>
        <taxon>Pseudonocardiaceae</taxon>
    </lineage>
</organism>
<dbReference type="Proteomes" id="UP000185596">
    <property type="component" value="Unassembled WGS sequence"/>
</dbReference>
<evidence type="ECO:0000313" key="3">
    <source>
        <dbReference type="Proteomes" id="UP000185596"/>
    </source>
</evidence>
<evidence type="ECO:0000259" key="1">
    <source>
        <dbReference type="Pfam" id="PF13471"/>
    </source>
</evidence>
<accession>A0A1Q8CT57</accession>
<dbReference type="EMBL" id="MSIE01000016">
    <property type="protein sequence ID" value="OLF17549.1"/>
    <property type="molecule type" value="Genomic_DNA"/>
</dbReference>
<sequence length="225" mass="24559">MGRDESGRLVVLNRATGRWHIINRTGAEVVDRLVDGVDIDRVAALLAQRHTGVSVEQVREDVVRLVDGLVRRGLLELRPERGTSAVLMSLPGYEEAAPTATHRIAAVVALPVALVLLRLPFRAQVRAVAVGKSLLGARDADDLDVRRCLSAVRWAGTHYPGRFACLEQSLTAVLTAALLRRRADWCFGFSSDPTTMHAWVEAGGHPVTGVLDAPLEKTYRKVYAV</sequence>
<feature type="domain" description="Microcin J25-processing protein McjB C-terminal" evidence="1">
    <location>
        <begin position="107"/>
        <end position="219"/>
    </location>
</feature>
<keyword evidence="3" id="KW-1185">Reference proteome</keyword>
<protein>
    <recommendedName>
        <fullName evidence="1">Microcin J25-processing protein McjB C-terminal domain-containing protein</fullName>
    </recommendedName>
</protein>
<dbReference type="Pfam" id="PF13471">
    <property type="entry name" value="Transglut_core3"/>
    <property type="match status" value="1"/>
</dbReference>